<comment type="function">
    <text evidence="3">Acts as a specific nuclear import carrier for HSP70 proteins following heat-shock stress: acts by mediating the nucleoporin-dependent translocation of ATP-bound HSP70 proteins into the nucleus. HSP70 proteins import is required to protect cells from heat shock damages. Does not translocate ADP-bound HSP70 proteins into the nucleus.</text>
</comment>
<dbReference type="GO" id="GO:0005829">
    <property type="term" value="C:cytosol"/>
    <property type="evidence" value="ECO:0007669"/>
    <property type="project" value="UniProtKB-SubCell"/>
</dbReference>
<dbReference type="InterPro" id="IPR048364">
    <property type="entry name" value="Hikeshi-like_C"/>
</dbReference>
<keyword evidence="7" id="KW-1185">Reference proteome</keyword>
<accession>A0A8C5HR51</accession>
<dbReference type="Pfam" id="PF21057">
    <property type="entry name" value="Hikeshi-like_C"/>
    <property type="match status" value="1"/>
</dbReference>
<comment type="similarity">
    <text evidence="1 3">Belongs to the OPI10 family.</text>
</comment>
<dbReference type="InterPro" id="IPR031318">
    <property type="entry name" value="OPI10"/>
</dbReference>
<keyword evidence="3" id="KW-0539">Nucleus</keyword>
<evidence type="ECO:0000256" key="3">
    <source>
        <dbReference type="RuleBase" id="RU369060"/>
    </source>
</evidence>
<gene>
    <name evidence="6" type="primary">hikeshi</name>
</gene>
<feature type="domain" description="Hikeshi-like C-terminal" evidence="5">
    <location>
        <begin position="84"/>
        <end position="143"/>
    </location>
</feature>
<keyword evidence="3" id="KW-0963">Cytoplasm</keyword>
<organism evidence="6 7">
    <name type="scientific">Gouania willdenowi</name>
    <name type="common">Blunt-snouted clingfish</name>
    <name type="synonym">Lepadogaster willdenowi</name>
    <dbReference type="NCBI Taxonomy" id="441366"/>
    <lineage>
        <taxon>Eukaryota</taxon>
        <taxon>Metazoa</taxon>
        <taxon>Chordata</taxon>
        <taxon>Craniata</taxon>
        <taxon>Vertebrata</taxon>
        <taxon>Euteleostomi</taxon>
        <taxon>Actinopterygii</taxon>
        <taxon>Neopterygii</taxon>
        <taxon>Teleostei</taxon>
        <taxon>Neoteleostei</taxon>
        <taxon>Acanthomorphata</taxon>
        <taxon>Ovalentaria</taxon>
        <taxon>Blenniimorphae</taxon>
        <taxon>Blenniiformes</taxon>
        <taxon>Gobiesocoidei</taxon>
        <taxon>Gobiesocidae</taxon>
        <taxon>Gobiesocinae</taxon>
        <taxon>Gouania</taxon>
    </lineage>
</organism>
<protein>
    <recommendedName>
        <fullName evidence="2 3">Protein Hikeshi</fullName>
    </recommendedName>
</protein>
<comment type="subunit">
    <text evidence="3">Forms an asymmetric homodimer; required for binding and nuclear import of HSP70 proteins. Interacts with ATP-bound HSP70 proteins.</text>
</comment>
<proteinExistence type="inferred from homology"/>
<reference evidence="6" key="1">
    <citation type="submission" date="2020-06" db="EMBL/GenBank/DDBJ databases">
        <authorList>
            <consortium name="Wellcome Sanger Institute Data Sharing"/>
        </authorList>
    </citation>
    <scope>NUCLEOTIDE SEQUENCE [LARGE SCALE GENOMIC DNA]</scope>
</reference>
<dbReference type="PANTHER" id="PTHR12925:SF0">
    <property type="entry name" value="PROTEIN HIKESHI"/>
    <property type="match status" value="1"/>
</dbReference>
<dbReference type="GO" id="GO:0061608">
    <property type="term" value="F:nuclear import signal receptor activity"/>
    <property type="evidence" value="ECO:0007669"/>
    <property type="project" value="UniProtKB-UniRule"/>
</dbReference>
<dbReference type="Proteomes" id="UP000694680">
    <property type="component" value="Chromosome 22"/>
</dbReference>
<evidence type="ECO:0000259" key="4">
    <source>
        <dbReference type="Pfam" id="PF05603"/>
    </source>
</evidence>
<evidence type="ECO:0000259" key="5">
    <source>
        <dbReference type="Pfam" id="PF21057"/>
    </source>
</evidence>
<dbReference type="Pfam" id="PF05603">
    <property type="entry name" value="Hikeshi-like_N"/>
    <property type="match status" value="1"/>
</dbReference>
<comment type="subcellular location">
    <subcellularLocation>
        <location evidence="3">Cytoplasm</location>
    </subcellularLocation>
    <subcellularLocation>
        <location evidence="3">Cytoplasm</location>
        <location evidence="3">Cytosol</location>
    </subcellularLocation>
    <subcellularLocation>
        <location evidence="3">Nucleus</location>
    </subcellularLocation>
</comment>
<dbReference type="Ensembl" id="ENSGWIT00000053650.1">
    <property type="protein sequence ID" value="ENSGWIP00000049641.1"/>
    <property type="gene ID" value="ENSGWIG00000024217.1"/>
</dbReference>
<evidence type="ECO:0000256" key="2">
    <source>
        <dbReference type="ARBA" id="ARBA00014362"/>
    </source>
</evidence>
<dbReference type="GO" id="GO:0006606">
    <property type="term" value="P:protein import into nucleus"/>
    <property type="evidence" value="ECO:0007669"/>
    <property type="project" value="UniProtKB-UniRule"/>
</dbReference>
<evidence type="ECO:0000313" key="6">
    <source>
        <dbReference type="Ensembl" id="ENSGWIP00000049641.1"/>
    </source>
</evidence>
<name>A0A8C5HR51_GOUWI</name>
<keyword evidence="3" id="KW-0813">Transport</keyword>
<evidence type="ECO:0000256" key="1">
    <source>
        <dbReference type="ARBA" id="ARBA00006623"/>
    </source>
</evidence>
<dbReference type="GO" id="GO:0030544">
    <property type="term" value="F:Hsp70 protein binding"/>
    <property type="evidence" value="ECO:0007669"/>
    <property type="project" value="UniProtKB-UniRule"/>
</dbReference>
<dbReference type="InterPro" id="IPR008493">
    <property type="entry name" value="Hikeshi-like_N"/>
</dbReference>
<dbReference type="PANTHER" id="PTHR12925">
    <property type="entry name" value="HIKESHI FAMILY MEMBER"/>
    <property type="match status" value="1"/>
</dbReference>
<feature type="domain" description="Hikeshi-like N-terminal" evidence="4">
    <location>
        <begin position="7"/>
        <end position="76"/>
    </location>
</feature>
<evidence type="ECO:0000313" key="7">
    <source>
        <dbReference type="Proteomes" id="UP000694680"/>
    </source>
</evidence>
<dbReference type="GO" id="GO:0005634">
    <property type="term" value="C:nucleus"/>
    <property type="evidence" value="ECO:0007669"/>
    <property type="project" value="UniProtKB-SubCell"/>
</dbReference>
<dbReference type="AlphaFoldDB" id="A0A8C5HR51"/>
<reference evidence="6" key="2">
    <citation type="submission" date="2025-08" db="UniProtKB">
        <authorList>
            <consortium name="Ensembl"/>
        </authorList>
    </citation>
    <scope>IDENTIFICATION</scope>
</reference>
<sequence length="144" mass="15657">MWWSSCSLLGFISNDKPSAIFKISGLKAARQVVPQPFGMGGMGGMVGMGGMGGAGAQIGVSVEALDQLAQQTPTSGTTATSSDSFLMFTHKMVDNFYNFLSSFALTQGQMTPSQSETFIPSSCVLRWYENFKRRLDQNPTFWKT</sequence>
<dbReference type="GO" id="GO:0034605">
    <property type="term" value="P:cellular response to heat"/>
    <property type="evidence" value="ECO:0007669"/>
    <property type="project" value="UniProtKB-UniRule"/>
</dbReference>
<keyword evidence="3" id="KW-0653">Protein transport</keyword>
<reference evidence="6" key="3">
    <citation type="submission" date="2025-09" db="UniProtKB">
        <authorList>
            <consortium name="Ensembl"/>
        </authorList>
    </citation>
    <scope>IDENTIFICATION</scope>
</reference>